<feature type="chain" id="PRO_5011593760" evidence="2">
    <location>
        <begin position="28"/>
        <end position="413"/>
    </location>
</feature>
<dbReference type="SUPFAM" id="SSF69318">
    <property type="entry name" value="Integrin alpha N-terminal domain"/>
    <property type="match status" value="1"/>
</dbReference>
<dbReference type="InterPro" id="IPR013517">
    <property type="entry name" value="FG-GAP"/>
</dbReference>
<evidence type="ECO:0000313" key="4">
    <source>
        <dbReference type="Proteomes" id="UP000198916"/>
    </source>
</evidence>
<proteinExistence type="predicted"/>
<dbReference type="Pfam" id="PF01839">
    <property type="entry name" value="FG-GAP"/>
    <property type="match status" value="1"/>
</dbReference>
<gene>
    <name evidence="3" type="ORF">SAMN05421740_11414</name>
</gene>
<dbReference type="AlphaFoldDB" id="A0A1H7U845"/>
<evidence type="ECO:0000256" key="2">
    <source>
        <dbReference type="SAM" id="SignalP"/>
    </source>
</evidence>
<dbReference type="Pfam" id="PF13517">
    <property type="entry name" value="FG-GAP_3"/>
    <property type="match status" value="3"/>
</dbReference>
<dbReference type="InterPro" id="IPR028994">
    <property type="entry name" value="Integrin_alpha_N"/>
</dbReference>
<organism evidence="3 4">
    <name type="scientific">Parapedobacter koreensis</name>
    <dbReference type="NCBI Taxonomy" id="332977"/>
    <lineage>
        <taxon>Bacteria</taxon>
        <taxon>Pseudomonadati</taxon>
        <taxon>Bacteroidota</taxon>
        <taxon>Sphingobacteriia</taxon>
        <taxon>Sphingobacteriales</taxon>
        <taxon>Sphingobacteriaceae</taxon>
        <taxon>Parapedobacter</taxon>
    </lineage>
</organism>
<evidence type="ECO:0000313" key="3">
    <source>
        <dbReference type="EMBL" id="SEL92926.1"/>
    </source>
</evidence>
<accession>A0A1H7U845</accession>
<name>A0A1H7U845_9SPHI</name>
<sequence length="413" mass="45106">MHLTLKKPRPFLRLSFLFFVGGMGAFSSCTPPNAMTSYYHDVTATHVPSDPEAHILEVAFVDVDGDGDLDVIAALEADENRLYLNDGSGKLTWKKGVFKAAKHDTEHVRAADFDGDGILDVVFVAEDDQTPEYYLGNGDATFRDVSDRLLGMSEGNGLDVGDVDGDGLPDIVVGNSGAEGQDFLWVNDPERPGYFIDRTAENLPQVNDATQSIKLADLNGDGFLDMVVGNEIPPNRLLFNDGKGVFTERAENLDLPEPLETREALVFDVDGDGDLDIVFANITSNGGVWDKNPRARILINDGQGRFSDETEQRMPEHKFSTYSAREVDFDHDGHLDLLLSALAVPGFGEEQLRAYRNDGKGYFTDVTAEVIPESVVGRNWNITIGDLDGDGIDDAFVGGWASQGRLLLGKAKK</sequence>
<dbReference type="OrthoDB" id="974255at2"/>
<feature type="signal peptide" evidence="2">
    <location>
        <begin position="1"/>
        <end position="27"/>
    </location>
</feature>
<dbReference type="Gene3D" id="2.130.10.130">
    <property type="entry name" value="Integrin alpha, N-terminal"/>
    <property type="match status" value="2"/>
</dbReference>
<protein>
    <submittedName>
        <fullName evidence="3">Repeat domain-containing protein</fullName>
    </submittedName>
</protein>
<keyword evidence="4" id="KW-1185">Reference proteome</keyword>
<dbReference type="Proteomes" id="UP000198916">
    <property type="component" value="Unassembled WGS sequence"/>
</dbReference>
<keyword evidence="1 2" id="KW-0732">Signal</keyword>
<dbReference type="PANTHER" id="PTHR46580">
    <property type="entry name" value="SENSOR KINASE-RELATED"/>
    <property type="match status" value="1"/>
</dbReference>
<dbReference type="PANTHER" id="PTHR46580:SF4">
    <property type="entry name" value="ATP_GTP-BINDING PROTEIN"/>
    <property type="match status" value="1"/>
</dbReference>
<dbReference type="STRING" id="332977.SAMN05421740_11414"/>
<evidence type="ECO:0000256" key="1">
    <source>
        <dbReference type="ARBA" id="ARBA00022729"/>
    </source>
</evidence>
<dbReference type="PROSITE" id="PS51257">
    <property type="entry name" value="PROKAR_LIPOPROTEIN"/>
    <property type="match status" value="1"/>
</dbReference>
<dbReference type="EMBL" id="FNZR01000014">
    <property type="protein sequence ID" value="SEL92926.1"/>
    <property type="molecule type" value="Genomic_DNA"/>
</dbReference>
<reference evidence="4" key="1">
    <citation type="submission" date="2016-10" db="EMBL/GenBank/DDBJ databases">
        <authorList>
            <person name="Varghese N."/>
            <person name="Submissions S."/>
        </authorList>
    </citation>
    <scope>NUCLEOTIDE SEQUENCE [LARGE SCALE GENOMIC DNA]</scope>
    <source>
        <strain evidence="4">Jip14</strain>
    </source>
</reference>